<sequence>MTAVVLAGVVAVGGSPAGAAAAGQARCAGPVLTCVRSAERTLTAVRDGLACDHRAPFASVYVHVQRQLARALRAQPGYFSEPSWLAGDLNTGFVDAYLTALRLDRAGDRSVPAAWRIAFDAARGRGTNAGQDVLLGANAHIQRDMPFVLEQLGLTRPDGRSRQADFERFQLVLDRAYIPAVEEVARSYDPVVGLADARWAVLLASVRLPAQDIVRDAWCARAHAGSQPVTRIAGVSP</sequence>
<dbReference type="InterPro" id="IPR046037">
    <property type="entry name" value="DUF5995"/>
</dbReference>
<organism evidence="2 3">
    <name type="scientific">Streptantibioticus rubrisoli</name>
    <dbReference type="NCBI Taxonomy" id="1387313"/>
    <lineage>
        <taxon>Bacteria</taxon>
        <taxon>Bacillati</taxon>
        <taxon>Actinomycetota</taxon>
        <taxon>Actinomycetes</taxon>
        <taxon>Kitasatosporales</taxon>
        <taxon>Streptomycetaceae</taxon>
        <taxon>Streptantibioticus</taxon>
    </lineage>
</organism>
<dbReference type="EMBL" id="JANFNH010000019">
    <property type="protein sequence ID" value="MCQ4043749.1"/>
    <property type="molecule type" value="Genomic_DNA"/>
</dbReference>
<comment type="caution">
    <text evidence="2">The sequence shown here is derived from an EMBL/GenBank/DDBJ whole genome shotgun (WGS) entry which is preliminary data.</text>
</comment>
<protein>
    <submittedName>
        <fullName evidence="2">DUF5995 family protein</fullName>
    </submittedName>
</protein>
<feature type="signal peptide" evidence="1">
    <location>
        <begin position="1"/>
        <end position="21"/>
    </location>
</feature>
<evidence type="ECO:0000256" key="1">
    <source>
        <dbReference type="SAM" id="SignalP"/>
    </source>
</evidence>
<feature type="chain" id="PRO_5046310327" evidence="1">
    <location>
        <begin position="22"/>
        <end position="237"/>
    </location>
</feature>
<keyword evidence="1" id="KW-0732">Signal</keyword>
<name>A0ABT1PEE7_9ACTN</name>
<reference evidence="2 3" key="1">
    <citation type="submission" date="2022-06" db="EMBL/GenBank/DDBJ databases">
        <title>Draft genome sequence of type strain Streptomyces rubrisoli DSM 42083.</title>
        <authorList>
            <person name="Duangmal K."/>
            <person name="Klaysubun C."/>
        </authorList>
    </citation>
    <scope>NUCLEOTIDE SEQUENCE [LARGE SCALE GENOMIC DNA]</scope>
    <source>
        <strain evidence="2 3">DSM 42083</strain>
    </source>
</reference>
<evidence type="ECO:0000313" key="3">
    <source>
        <dbReference type="Proteomes" id="UP001206206"/>
    </source>
</evidence>
<accession>A0ABT1PEE7</accession>
<proteinExistence type="predicted"/>
<dbReference type="Pfam" id="PF19458">
    <property type="entry name" value="DUF5995"/>
    <property type="match status" value="1"/>
</dbReference>
<dbReference type="RefSeq" id="WP_255929120.1">
    <property type="nucleotide sequence ID" value="NZ_JANFNH010000019.1"/>
</dbReference>
<gene>
    <name evidence="2" type="ORF">NON19_17410</name>
</gene>
<evidence type="ECO:0000313" key="2">
    <source>
        <dbReference type="EMBL" id="MCQ4043749.1"/>
    </source>
</evidence>
<keyword evidence="3" id="KW-1185">Reference proteome</keyword>
<dbReference type="Proteomes" id="UP001206206">
    <property type="component" value="Unassembled WGS sequence"/>
</dbReference>